<gene>
    <name evidence="1" type="ORF">ACFQ0E_06800</name>
</gene>
<reference evidence="2" key="1">
    <citation type="journal article" date="2019" name="Int. J. Syst. Evol. Microbiol.">
        <title>The Global Catalogue of Microorganisms (GCM) 10K type strain sequencing project: providing services to taxonomists for standard genome sequencing and annotation.</title>
        <authorList>
            <consortium name="The Broad Institute Genomics Platform"/>
            <consortium name="The Broad Institute Genome Sequencing Center for Infectious Disease"/>
            <person name="Wu L."/>
            <person name="Ma J."/>
        </authorList>
    </citation>
    <scope>NUCLEOTIDE SEQUENCE [LARGE SCALE GENOMIC DNA]</scope>
    <source>
        <strain evidence="2">CCUG 55585</strain>
    </source>
</reference>
<accession>A0ABW2YDK4</accession>
<name>A0ABW2YDK4_9GAMM</name>
<protein>
    <submittedName>
        <fullName evidence="1">Uncharacterized protein</fullName>
    </submittedName>
</protein>
<dbReference type="RefSeq" id="WP_386822921.1">
    <property type="nucleotide sequence ID" value="NZ_JBHTIF010000001.1"/>
</dbReference>
<dbReference type="EMBL" id="JBHTIF010000001">
    <property type="protein sequence ID" value="MFD0725310.1"/>
    <property type="molecule type" value="Genomic_DNA"/>
</dbReference>
<sequence length="305" mass="34174">MIKRTLIDSARLLVPGSVPEHVPNGALVRYRQPHRKPYRLPESAIEEIANISSDCGEELHAEAYRLRSIECHHTPFHRATAGHAYRRIIDSMPPRADAMLICGDLGDPRNVAQWHARALSEAHGRSLVVMMTEGRREYLERLGEHLDLTIIDMETATSVLHHAPHDRLMVLTHLILHMRPAMAHVIGSRLGYDMVQHYAGQLSTHTKLFLSLPTREWDESLAPAVPLQIETASFICHSPSTADLLGLGLGDQQERLHIVPSPPHGEKAWIPFLQDGEEWQMFKDGLARIAGYLEQHGVGEAVPPP</sequence>
<evidence type="ECO:0000313" key="1">
    <source>
        <dbReference type="EMBL" id="MFD0725310.1"/>
    </source>
</evidence>
<dbReference type="Proteomes" id="UP001597110">
    <property type="component" value="Unassembled WGS sequence"/>
</dbReference>
<evidence type="ECO:0000313" key="2">
    <source>
        <dbReference type="Proteomes" id="UP001597110"/>
    </source>
</evidence>
<keyword evidence="2" id="KW-1185">Reference proteome</keyword>
<organism evidence="1 2">
    <name type="scientific">Lysobacter brunescens</name>
    <dbReference type="NCBI Taxonomy" id="262323"/>
    <lineage>
        <taxon>Bacteria</taxon>
        <taxon>Pseudomonadati</taxon>
        <taxon>Pseudomonadota</taxon>
        <taxon>Gammaproteobacteria</taxon>
        <taxon>Lysobacterales</taxon>
        <taxon>Lysobacteraceae</taxon>
        <taxon>Lysobacter</taxon>
    </lineage>
</organism>
<proteinExistence type="predicted"/>
<comment type="caution">
    <text evidence="1">The sequence shown here is derived from an EMBL/GenBank/DDBJ whole genome shotgun (WGS) entry which is preliminary data.</text>
</comment>